<name>A0A261EQG6_9BIFI</name>
<reference evidence="2 3" key="1">
    <citation type="journal article" date="2017" name="BMC Genomics">
        <title>Comparative genomic and phylogenomic analyses of the Bifidobacteriaceae family.</title>
        <authorList>
            <person name="Lugli G.A."/>
            <person name="Milani C."/>
            <person name="Turroni F."/>
            <person name="Duranti S."/>
            <person name="Mancabelli L."/>
            <person name="Mangifesta M."/>
            <person name="Ferrario C."/>
            <person name="Modesto M."/>
            <person name="Mattarelli P."/>
            <person name="Jiri K."/>
            <person name="van Sinderen D."/>
            <person name="Ventura M."/>
        </authorList>
    </citation>
    <scope>NUCLEOTIDE SEQUENCE [LARGE SCALE GENOMIC DNA]</scope>
    <source>
        <strain evidence="2 3">DSM 24744</strain>
    </source>
</reference>
<feature type="compositionally biased region" description="Basic residues" evidence="1">
    <location>
        <begin position="1"/>
        <end position="13"/>
    </location>
</feature>
<sequence>MEMDRKRTRKKGQEKRNATINKLLKLQPY</sequence>
<gene>
    <name evidence="2" type="ORF">PSSU_1595</name>
</gene>
<dbReference type="EMBL" id="MWWQ01000017">
    <property type="protein sequence ID" value="OZG49100.1"/>
    <property type="molecule type" value="Genomic_DNA"/>
</dbReference>
<protein>
    <submittedName>
        <fullName evidence="2">Uncharacterized protein</fullName>
    </submittedName>
</protein>
<organism evidence="2 3">
    <name type="scientific">Pseudoscardovia suis</name>
    <dbReference type="NCBI Taxonomy" id="987063"/>
    <lineage>
        <taxon>Bacteria</taxon>
        <taxon>Bacillati</taxon>
        <taxon>Actinomycetota</taxon>
        <taxon>Actinomycetes</taxon>
        <taxon>Bifidobacteriales</taxon>
        <taxon>Bifidobacteriaceae</taxon>
        <taxon>Pseudoscardovia</taxon>
    </lineage>
</organism>
<proteinExistence type="predicted"/>
<keyword evidence="3" id="KW-1185">Reference proteome</keyword>
<comment type="caution">
    <text evidence="2">The sequence shown here is derived from an EMBL/GenBank/DDBJ whole genome shotgun (WGS) entry which is preliminary data.</text>
</comment>
<evidence type="ECO:0000256" key="1">
    <source>
        <dbReference type="SAM" id="MobiDB-lite"/>
    </source>
</evidence>
<evidence type="ECO:0000313" key="2">
    <source>
        <dbReference type="EMBL" id="OZG49100.1"/>
    </source>
</evidence>
<dbReference type="AlphaFoldDB" id="A0A261EQG6"/>
<feature type="region of interest" description="Disordered" evidence="1">
    <location>
        <begin position="1"/>
        <end position="29"/>
    </location>
</feature>
<evidence type="ECO:0000313" key="3">
    <source>
        <dbReference type="Proteomes" id="UP000216454"/>
    </source>
</evidence>
<dbReference type="Proteomes" id="UP000216454">
    <property type="component" value="Unassembled WGS sequence"/>
</dbReference>
<accession>A0A261EQG6</accession>